<reference evidence="13 14" key="1">
    <citation type="submission" date="2017-04" db="EMBL/GenBank/DDBJ databases">
        <authorList>
            <person name="Afonso C.L."/>
            <person name="Miller P.J."/>
            <person name="Scott M.A."/>
            <person name="Spackman E."/>
            <person name="Goraichik I."/>
            <person name="Dimitrov K.M."/>
            <person name="Suarez D.L."/>
            <person name="Swayne D.E."/>
        </authorList>
    </citation>
    <scope>NUCLEOTIDE SEQUENCE [LARGE SCALE GENOMIC DNA]</scope>
</reference>
<dbReference type="InterPro" id="IPR057530">
    <property type="entry name" value="TIM-barrel_MTC6"/>
</dbReference>
<evidence type="ECO:0000256" key="1">
    <source>
        <dbReference type="ARBA" id="ARBA00004479"/>
    </source>
</evidence>
<keyword evidence="2 10" id="KW-0812">Transmembrane</keyword>
<evidence type="ECO:0000256" key="9">
    <source>
        <dbReference type="ARBA" id="ARBA00039865"/>
    </source>
</evidence>
<keyword evidence="6" id="KW-0325">Glycoprotein</keyword>
<proteinExistence type="inferred from homology"/>
<keyword evidence="14" id="KW-1185">Reference proteome</keyword>
<organism evidence="13 14">
    <name type="scientific">Maudiozyma saulgeensis</name>
    <dbReference type="NCBI Taxonomy" id="1789683"/>
    <lineage>
        <taxon>Eukaryota</taxon>
        <taxon>Fungi</taxon>
        <taxon>Dikarya</taxon>
        <taxon>Ascomycota</taxon>
        <taxon>Saccharomycotina</taxon>
        <taxon>Saccharomycetes</taxon>
        <taxon>Saccharomycetales</taxon>
        <taxon>Saccharomycetaceae</taxon>
        <taxon>Maudiozyma</taxon>
    </lineage>
</organism>
<dbReference type="OrthoDB" id="5573651at2759"/>
<accession>A0A1X7R543</accession>
<comment type="subcellular location">
    <subcellularLocation>
        <location evidence="1">Membrane</location>
        <topology evidence="1">Single-pass type I membrane protein</topology>
    </subcellularLocation>
</comment>
<dbReference type="PANTHER" id="PTHR35518">
    <property type="entry name" value="MAINTENANCE OF TELOMOERE CAPPING"/>
    <property type="match status" value="1"/>
</dbReference>
<evidence type="ECO:0000256" key="10">
    <source>
        <dbReference type="SAM" id="Phobius"/>
    </source>
</evidence>
<protein>
    <recommendedName>
        <fullName evidence="9">Maintenance of telomere capping protein 6</fullName>
    </recommendedName>
</protein>
<evidence type="ECO:0000256" key="6">
    <source>
        <dbReference type="ARBA" id="ARBA00023180"/>
    </source>
</evidence>
<feature type="transmembrane region" description="Helical" evidence="10">
    <location>
        <begin position="522"/>
        <end position="545"/>
    </location>
</feature>
<dbReference type="PANTHER" id="PTHR35518:SF2">
    <property type="entry name" value="MAINTENANCE OF TELOMERE CAPPING PROTEIN 6"/>
    <property type="match status" value="1"/>
</dbReference>
<dbReference type="GO" id="GO:0016020">
    <property type="term" value="C:membrane"/>
    <property type="evidence" value="ECO:0007669"/>
    <property type="project" value="UniProtKB-SubCell"/>
</dbReference>
<comment type="function">
    <text evidence="7">May be involved in telomere capping.</text>
</comment>
<gene>
    <name evidence="13" type="ORF">KASA_0M01617G</name>
</gene>
<evidence type="ECO:0000256" key="4">
    <source>
        <dbReference type="ARBA" id="ARBA00022989"/>
    </source>
</evidence>
<dbReference type="InterPro" id="IPR051008">
    <property type="entry name" value="Telomere_Capping_Maintenance"/>
</dbReference>
<feature type="signal peptide" evidence="11">
    <location>
        <begin position="1"/>
        <end position="27"/>
    </location>
</feature>
<feature type="chain" id="PRO_5012575529" description="Maintenance of telomere capping protein 6" evidence="11">
    <location>
        <begin position="28"/>
        <end position="574"/>
    </location>
</feature>
<evidence type="ECO:0000256" key="3">
    <source>
        <dbReference type="ARBA" id="ARBA00022729"/>
    </source>
</evidence>
<evidence type="ECO:0000259" key="12">
    <source>
        <dbReference type="Pfam" id="PF25506"/>
    </source>
</evidence>
<evidence type="ECO:0000313" key="14">
    <source>
        <dbReference type="Proteomes" id="UP000196158"/>
    </source>
</evidence>
<dbReference type="STRING" id="1789683.A0A1X7R543"/>
<keyword evidence="4 10" id="KW-1133">Transmembrane helix</keyword>
<evidence type="ECO:0000256" key="7">
    <source>
        <dbReference type="ARBA" id="ARBA00037703"/>
    </source>
</evidence>
<evidence type="ECO:0000256" key="2">
    <source>
        <dbReference type="ARBA" id="ARBA00022692"/>
    </source>
</evidence>
<dbReference type="AlphaFoldDB" id="A0A1X7R543"/>
<keyword evidence="3 11" id="KW-0732">Signal</keyword>
<dbReference type="Proteomes" id="UP000196158">
    <property type="component" value="Unassembled WGS sequence"/>
</dbReference>
<keyword evidence="5 10" id="KW-0472">Membrane</keyword>
<sequence length="574" mass="65923">MLSIRHKRPISFLSVIICIILARLCLGSSSSSPYETWPEVSVEEQNAIRSERDIQNNITIDQLPYVGVNLQSVLFNNETYEEVSEIDTTTSLNGTDTLNNFASMLNQGIGSFILDIENKNHTWYILDTNIQVKDFLSTLENFLDQSNSNLSANVLLFLLRIHVNSLDDDDSVTENDRTIIRDTLNHTTLNYTMTRQLSLELSGNERAKSVSNNTQLTNLNLTALIEQNFNTNYIYKPSNLLEDNNLNLSTSILNISSSATSSLEWPTLEKFLYTKHNRIVITELTSMLNDSLSSYVFPNTILHLDRYNSTLTCPTNAEEFKNISSIQWRLLEAPFDYNGIQQYMRCGFSPIITNRFSILNITEITPLINRGIIWSWKKNEPRLSNSRLLMGKDSMQAYNCAMLKFTSSNGSAYWQVDNCYSTRTMVCKNKFDPFIWTLSKEKHKYFTYYNDNDDVFCPDNYTFSLPITQLEQRSLDLYLESLDTPNFNLWINLNSIAVSNCWLIGDRSYMCPYSRSVSKRNFVSMLVPVVIIAAVLLVCVLYLSLLNVPIHDNRKNWRRVVNKISKSEMEGVPS</sequence>
<comment type="similarity">
    <text evidence="8">Belongs to the MTC6 family.</text>
</comment>
<name>A0A1X7R543_9SACH</name>
<feature type="domain" description="MTC6 partial TIM-barrel" evidence="12">
    <location>
        <begin position="38"/>
        <end position="374"/>
    </location>
</feature>
<evidence type="ECO:0000256" key="5">
    <source>
        <dbReference type="ARBA" id="ARBA00023136"/>
    </source>
</evidence>
<evidence type="ECO:0000313" key="13">
    <source>
        <dbReference type="EMBL" id="SMN20765.1"/>
    </source>
</evidence>
<dbReference type="Pfam" id="PF25506">
    <property type="entry name" value="TIM-barrel_MTC6"/>
    <property type="match status" value="1"/>
</dbReference>
<evidence type="ECO:0000256" key="8">
    <source>
        <dbReference type="ARBA" id="ARBA00038159"/>
    </source>
</evidence>
<dbReference type="EMBL" id="FXLY01000006">
    <property type="protein sequence ID" value="SMN20765.1"/>
    <property type="molecule type" value="Genomic_DNA"/>
</dbReference>
<evidence type="ECO:0000256" key="11">
    <source>
        <dbReference type="SAM" id="SignalP"/>
    </source>
</evidence>